<keyword evidence="2" id="KW-1185">Reference proteome</keyword>
<dbReference type="AlphaFoldDB" id="A0A2H3E8W7"/>
<reference evidence="2" key="1">
    <citation type="journal article" date="2017" name="Nat. Ecol. Evol.">
        <title>Genome expansion and lineage-specific genetic innovations in the forest pathogenic fungi Armillaria.</title>
        <authorList>
            <person name="Sipos G."/>
            <person name="Prasanna A.N."/>
            <person name="Walter M.C."/>
            <person name="O'Connor E."/>
            <person name="Balint B."/>
            <person name="Krizsan K."/>
            <person name="Kiss B."/>
            <person name="Hess J."/>
            <person name="Varga T."/>
            <person name="Slot J."/>
            <person name="Riley R."/>
            <person name="Boka B."/>
            <person name="Rigling D."/>
            <person name="Barry K."/>
            <person name="Lee J."/>
            <person name="Mihaltcheva S."/>
            <person name="LaButti K."/>
            <person name="Lipzen A."/>
            <person name="Waldron R."/>
            <person name="Moloney N.M."/>
            <person name="Sperisen C."/>
            <person name="Kredics L."/>
            <person name="Vagvoelgyi C."/>
            <person name="Patrignani A."/>
            <person name="Fitzpatrick D."/>
            <person name="Nagy I."/>
            <person name="Doyle S."/>
            <person name="Anderson J.B."/>
            <person name="Grigoriev I.V."/>
            <person name="Gueldener U."/>
            <person name="Muensterkoetter M."/>
            <person name="Nagy L.G."/>
        </authorList>
    </citation>
    <scope>NUCLEOTIDE SEQUENCE [LARGE SCALE GENOMIC DNA]</scope>
    <source>
        <strain evidence="2">Ar21-2</strain>
    </source>
</reference>
<accession>A0A2H3E8W7</accession>
<gene>
    <name evidence="1" type="ORF">ARMGADRAFT_758012</name>
</gene>
<sequence>MAAVHGFPCWLLNRARWATDAPCSWLSGQFRFLGASTMVRGYSHRRTSIPEGALTRGFELVVCVFVVGAAAVESNGKFFDDLAHNVFDPQMSRCFCRSGWG</sequence>
<organism evidence="1 2">
    <name type="scientific">Armillaria gallica</name>
    <name type="common">Bulbous honey fungus</name>
    <name type="synonym">Armillaria bulbosa</name>
    <dbReference type="NCBI Taxonomy" id="47427"/>
    <lineage>
        <taxon>Eukaryota</taxon>
        <taxon>Fungi</taxon>
        <taxon>Dikarya</taxon>
        <taxon>Basidiomycota</taxon>
        <taxon>Agaricomycotina</taxon>
        <taxon>Agaricomycetes</taxon>
        <taxon>Agaricomycetidae</taxon>
        <taxon>Agaricales</taxon>
        <taxon>Marasmiineae</taxon>
        <taxon>Physalacriaceae</taxon>
        <taxon>Armillaria</taxon>
    </lineage>
</organism>
<proteinExistence type="predicted"/>
<dbReference type="EMBL" id="KZ293651">
    <property type="protein sequence ID" value="PBK96086.1"/>
    <property type="molecule type" value="Genomic_DNA"/>
</dbReference>
<protein>
    <submittedName>
        <fullName evidence="1">Uncharacterized protein</fullName>
    </submittedName>
</protein>
<evidence type="ECO:0000313" key="1">
    <source>
        <dbReference type="EMBL" id="PBK96086.1"/>
    </source>
</evidence>
<dbReference type="InParanoid" id="A0A2H3E8W7"/>
<name>A0A2H3E8W7_ARMGA</name>
<dbReference type="Proteomes" id="UP000217790">
    <property type="component" value="Unassembled WGS sequence"/>
</dbReference>
<evidence type="ECO:0000313" key="2">
    <source>
        <dbReference type="Proteomes" id="UP000217790"/>
    </source>
</evidence>